<keyword evidence="1" id="KW-0560">Oxidoreductase</keyword>
<feature type="domain" description="NADP-dependent oxidoreductase" evidence="2">
    <location>
        <begin position="16"/>
        <end position="309"/>
    </location>
</feature>
<reference evidence="3 4" key="1">
    <citation type="submission" date="2021-05" db="EMBL/GenBank/DDBJ databases">
        <title>Novel Bacillus species.</title>
        <authorList>
            <person name="Liu G."/>
        </authorList>
    </citation>
    <scope>NUCLEOTIDE SEQUENCE [LARGE SCALE GENOMIC DNA]</scope>
    <source>
        <strain evidence="3 4">FJAT-49732</strain>
    </source>
</reference>
<dbReference type="PRINTS" id="PR00069">
    <property type="entry name" value="ALDKETRDTASE"/>
</dbReference>
<comment type="caution">
    <text evidence="3">The sequence shown here is derived from an EMBL/GenBank/DDBJ whole genome shotgun (WGS) entry which is preliminary data.</text>
</comment>
<dbReference type="InterPro" id="IPR036812">
    <property type="entry name" value="NAD(P)_OxRdtase_dom_sf"/>
</dbReference>
<dbReference type="PROSITE" id="PS00062">
    <property type="entry name" value="ALDOKETO_REDUCTASE_2"/>
    <property type="match status" value="1"/>
</dbReference>
<keyword evidence="4" id="KW-1185">Reference proteome</keyword>
<dbReference type="PANTHER" id="PTHR43364">
    <property type="entry name" value="NADH-SPECIFIC METHYLGLYOXAL REDUCTASE-RELATED"/>
    <property type="match status" value="1"/>
</dbReference>
<dbReference type="RefSeq" id="WP_213111485.1">
    <property type="nucleotide sequence ID" value="NZ_JAGYPJ010000001.1"/>
</dbReference>
<sequence length="310" mass="34935">MAQKVRLGKTDLYVNPIGLGTNAVGAARLNPDLDGELGRDIIRTAIQNGLNFLDTAFIYGPRRSEEIIGEVLKETGKRSEIIIATKGAHRFEGEDIVVDNSPSFLRSSVEESLNRLQTDYIDLYYIHFPDEDTPKAEAVGVLKELKDQGKIRSIGVSNFSLDQLKEANVDGYVDVYQGEYNLLNRSAEKDFFPYMLEHNISFVPYFPLASGLLTGKFNKNSQITDARARKPHFQGEEFIKNLEKVDQLRKIAEAKEVEIAHIVLAWYLTRDAVDTVIPGAKRPEQVLNNLKTLEVSLTEAEIKEIDRIYS</sequence>
<dbReference type="Gene3D" id="3.20.20.100">
    <property type="entry name" value="NADP-dependent oxidoreductase domain"/>
    <property type="match status" value="1"/>
</dbReference>
<dbReference type="GO" id="GO:0005829">
    <property type="term" value="C:cytosol"/>
    <property type="evidence" value="ECO:0007669"/>
    <property type="project" value="TreeGrafter"/>
</dbReference>
<dbReference type="SUPFAM" id="SSF51430">
    <property type="entry name" value="NAD(P)-linked oxidoreductase"/>
    <property type="match status" value="1"/>
</dbReference>
<evidence type="ECO:0000313" key="3">
    <source>
        <dbReference type="EMBL" id="MBS4200958.1"/>
    </source>
</evidence>
<dbReference type="PANTHER" id="PTHR43364:SF4">
    <property type="entry name" value="NAD(P)-LINKED OXIDOREDUCTASE SUPERFAMILY PROTEIN"/>
    <property type="match status" value="1"/>
</dbReference>
<dbReference type="AlphaFoldDB" id="A0A942YL05"/>
<dbReference type="CDD" id="cd19083">
    <property type="entry name" value="AKR_AKR11A1_11D1"/>
    <property type="match status" value="1"/>
</dbReference>
<dbReference type="Pfam" id="PF00248">
    <property type="entry name" value="Aldo_ket_red"/>
    <property type="match status" value="1"/>
</dbReference>
<evidence type="ECO:0000256" key="1">
    <source>
        <dbReference type="ARBA" id="ARBA00023002"/>
    </source>
</evidence>
<accession>A0A942YL05</accession>
<organism evidence="3 4">
    <name type="scientific">Lederbergia citrisecunda</name>
    <dbReference type="NCBI Taxonomy" id="2833583"/>
    <lineage>
        <taxon>Bacteria</taxon>
        <taxon>Bacillati</taxon>
        <taxon>Bacillota</taxon>
        <taxon>Bacilli</taxon>
        <taxon>Bacillales</taxon>
        <taxon>Bacillaceae</taxon>
        <taxon>Lederbergia</taxon>
    </lineage>
</organism>
<dbReference type="EMBL" id="JAGYPJ010000001">
    <property type="protein sequence ID" value="MBS4200958.1"/>
    <property type="molecule type" value="Genomic_DNA"/>
</dbReference>
<name>A0A942YL05_9BACI</name>
<dbReference type="InterPro" id="IPR023210">
    <property type="entry name" value="NADP_OxRdtase_dom"/>
</dbReference>
<evidence type="ECO:0000259" key="2">
    <source>
        <dbReference type="Pfam" id="PF00248"/>
    </source>
</evidence>
<evidence type="ECO:0000313" key="4">
    <source>
        <dbReference type="Proteomes" id="UP000682713"/>
    </source>
</evidence>
<gene>
    <name evidence="3" type="ORF">KHA93_15075</name>
</gene>
<dbReference type="Proteomes" id="UP000682713">
    <property type="component" value="Unassembled WGS sequence"/>
</dbReference>
<dbReference type="FunFam" id="3.20.20.100:FF:000004">
    <property type="entry name" value="Oxidoreductase, aldo/keto reductase"/>
    <property type="match status" value="1"/>
</dbReference>
<dbReference type="InterPro" id="IPR020471">
    <property type="entry name" value="AKR"/>
</dbReference>
<dbReference type="InterPro" id="IPR050523">
    <property type="entry name" value="AKR_Detox_Biosynth"/>
</dbReference>
<proteinExistence type="predicted"/>
<dbReference type="GO" id="GO:0016491">
    <property type="term" value="F:oxidoreductase activity"/>
    <property type="evidence" value="ECO:0007669"/>
    <property type="project" value="UniProtKB-KW"/>
</dbReference>
<dbReference type="InterPro" id="IPR018170">
    <property type="entry name" value="Aldo/ket_reductase_CS"/>
</dbReference>
<protein>
    <submittedName>
        <fullName evidence="3">Aldo/keto reductase</fullName>
    </submittedName>
</protein>